<dbReference type="EMBL" id="VSSQ01040523">
    <property type="protein sequence ID" value="MPM93796.1"/>
    <property type="molecule type" value="Genomic_DNA"/>
</dbReference>
<dbReference type="PANTHER" id="PTHR43667">
    <property type="entry name" value="CYCLOPROPANE-FATTY-ACYL-PHOSPHOLIPID SYNTHASE"/>
    <property type="match status" value="1"/>
</dbReference>
<comment type="caution">
    <text evidence="2">The sequence shown here is derived from an EMBL/GenBank/DDBJ whole genome shotgun (WGS) entry which is preliminary data.</text>
</comment>
<keyword evidence="2" id="KW-0830">Ubiquinone</keyword>
<dbReference type="EC" id="2.1.1.222" evidence="2"/>
<name>A0A645DWS9_9ZZZZ</name>
<dbReference type="PANTHER" id="PTHR43667:SF2">
    <property type="entry name" value="FATTY ACID C-METHYL TRANSFERASE"/>
    <property type="match status" value="1"/>
</dbReference>
<evidence type="ECO:0000313" key="2">
    <source>
        <dbReference type="EMBL" id="MPM93796.1"/>
    </source>
</evidence>
<dbReference type="Gene3D" id="2.20.25.110">
    <property type="entry name" value="S-adenosyl-L-methionine-dependent methyltransferases"/>
    <property type="match status" value="1"/>
</dbReference>
<organism evidence="2">
    <name type="scientific">bioreactor metagenome</name>
    <dbReference type="NCBI Taxonomy" id="1076179"/>
    <lineage>
        <taxon>unclassified sequences</taxon>
        <taxon>metagenomes</taxon>
        <taxon>ecological metagenomes</taxon>
    </lineage>
</organism>
<dbReference type="InterPro" id="IPR041698">
    <property type="entry name" value="Methyltransf_25"/>
</dbReference>
<gene>
    <name evidence="2" type="primary">ubiG_53</name>
    <name evidence="2" type="ORF">SDC9_140938</name>
</gene>
<dbReference type="Pfam" id="PF13649">
    <property type="entry name" value="Methyltransf_25"/>
    <property type="match status" value="1"/>
</dbReference>
<keyword evidence="2" id="KW-0489">Methyltransferase</keyword>
<evidence type="ECO:0000259" key="1">
    <source>
        <dbReference type="Pfam" id="PF13649"/>
    </source>
</evidence>
<protein>
    <submittedName>
        <fullName evidence="2">Ubiquinone biosynthesis O-methyltransferase</fullName>
        <ecNumber evidence="2">2.1.1.222</ecNumber>
    </submittedName>
</protein>
<accession>A0A645DWS9</accession>
<dbReference type="AlphaFoldDB" id="A0A645DWS9"/>
<proteinExistence type="predicted"/>
<keyword evidence="2" id="KW-0808">Transferase</keyword>
<sequence length="281" mass="32443">MSHNLSSIFSQTLKPPLFEPGESSFWDDLHISKSMLEAHLDRTHDRASRRSAEIEKTVHHLIDSGLLKTGHRILDLGCGPGLYSSRLFRKGMRVTGIDLSRRSIDYASVKAEEEGLNVEYICANFFNIKYEGIFDAVLQVYGEICTLSDERRDILLSLIHRALKDNGIFIFDVSTRTLRMREGLKNRWYFSEGGFWRPGRHLVLEEGFDYPENDTWLNQYIVADEDGEVKVYRLWLHDYSFGTISRILEKNGFKVEQVWNSLSGEPYREGGDWIAIAARKV</sequence>
<dbReference type="InterPro" id="IPR029063">
    <property type="entry name" value="SAM-dependent_MTases_sf"/>
</dbReference>
<dbReference type="GO" id="GO:0032259">
    <property type="term" value="P:methylation"/>
    <property type="evidence" value="ECO:0007669"/>
    <property type="project" value="UniProtKB-KW"/>
</dbReference>
<dbReference type="Gene3D" id="3.40.50.150">
    <property type="entry name" value="Vaccinia Virus protein VP39"/>
    <property type="match status" value="1"/>
</dbReference>
<dbReference type="InterPro" id="IPR050723">
    <property type="entry name" value="CFA/CMAS"/>
</dbReference>
<dbReference type="GO" id="GO:0102208">
    <property type="term" value="F:2-polyprenyl-6-hydroxyphenol methylase activity"/>
    <property type="evidence" value="ECO:0007669"/>
    <property type="project" value="UniProtKB-EC"/>
</dbReference>
<reference evidence="2" key="1">
    <citation type="submission" date="2019-08" db="EMBL/GenBank/DDBJ databases">
        <authorList>
            <person name="Kucharzyk K."/>
            <person name="Murdoch R.W."/>
            <person name="Higgins S."/>
            <person name="Loffler F."/>
        </authorList>
    </citation>
    <scope>NUCLEOTIDE SEQUENCE</scope>
</reference>
<feature type="domain" description="Methyltransferase" evidence="1">
    <location>
        <begin position="73"/>
        <end position="167"/>
    </location>
</feature>
<dbReference type="CDD" id="cd02440">
    <property type="entry name" value="AdoMet_MTases"/>
    <property type="match status" value="1"/>
</dbReference>
<dbReference type="SUPFAM" id="SSF53335">
    <property type="entry name" value="S-adenosyl-L-methionine-dependent methyltransferases"/>
    <property type="match status" value="1"/>
</dbReference>